<gene>
    <name evidence="2" type="ORF">SAMN05444281_0213</name>
</gene>
<dbReference type="EMBL" id="FQXQ01000001">
    <property type="protein sequence ID" value="SHH35633.1"/>
    <property type="molecule type" value="Genomic_DNA"/>
</dbReference>
<evidence type="ECO:0000313" key="3">
    <source>
        <dbReference type="Proteomes" id="UP000184109"/>
    </source>
</evidence>
<dbReference type="Pfam" id="PF09836">
    <property type="entry name" value="DUF2063"/>
    <property type="match status" value="1"/>
</dbReference>
<organism evidence="2 3">
    <name type="scientific">Wenyingzhuangia marina</name>
    <dbReference type="NCBI Taxonomy" id="1195760"/>
    <lineage>
        <taxon>Bacteria</taxon>
        <taxon>Pseudomonadati</taxon>
        <taxon>Bacteroidota</taxon>
        <taxon>Flavobacteriia</taxon>
        <taxon>Flavobacteriales</taxon>
        <taxon>Flavobacteriaceae</taxon>
        <taxon>Wenyingzhuangia</taxon>
    </lineage>
</organism>
<keyword evidence="3" id="KW-1185">Reference proteome</keyword>
<dbReference type="RefSeq" id="WP_073117828.1">
    <property type="nucleotide sequence ID" value="NZ_BMEN01000001.1"/>
</dbReference>
<dbReference type="OrthoDB" id="4146344at2"/>
<reference evidence="3" key="1">
    <citation type="submission" date="2016-11" db="EMBL/GenBank/DDBJ databases">
        <authorList>
            <person name="Varghese N."/>
            <person name="Submissions S."/>
        </authorList>
    </citation>
    <scope>NUCLEOTIDE SEQUENCE [LARGE SCALE GENOMIC DNA]</scope>
    <source>
        <strain evidence="3">DSM 100572</strain>
    </source>
</reference>
<accession>A0A1M5SCK2</accession>
<evidence type="ECO:0000313" key="2">
    <source>
        <dbReference type="EMBL" id="SHH35633.1"/>
    </source>
</evidence>
<dbReference type="InterPro" id="IPR018640">
    <property type="entry name" value="DUF2063"/>
</dbReference>
<feature type="domain" description="Putative DNA-binding" evidence="1">
    <location>
        <begin position="10"/>
        <end position="93"/>
    </location>
</feature>
<dbReference type="AlphaFoldDB" id="A0A1M5SCK2"/>
<sequence length="238" mass="27831">MLLTKTHHHQSSLATYCRTGNTVEIEGAVQKNLTHYRRLVFNNVLDTLETAYPITKNLLGDENWETIVNRFFSTYNIQSPQIWMMPEEFKNYLLEQEKELLSTYPLLENLLEFEWLEVEIFMMPDMPHEKPEEGFYILNPEIDILKLSYPVHIKSPLLITNEDLGTYFVSLHRNPNTGSVQFTNLSIPFVDVLEHLSANPLSEKDIKQILKKYASEKEVNVAYDEFIKQSLATQLLFK</sequence>
<dbReference type="STRING" id="1195760.SAMN05444281_0213"/>
<dbReference type="Proteomes" id="UP000184109">
    <property type="component" value="Unassembled WGS sequence"/>
</dbReference>
<evidence type="ECO:0000259" key="1">
    <source>
        <dbReference type="Pfam" id="PF09836"/>
    </source>
</evidence>
<dbReference type="InterPro" id="IPR044922">
    <property type="entry name" value="DUF2063_N_sf"/>
</dbReference>
<name>A0A1M5SCK2_9FLAO</name>
<proteinExistence type="predicted"/>
<dbReference type="Gene3D" id="1.10.150.690">
    <property type="entry name" value="DUF2063"/>
    <property type="match status" value="1"/>
</dbReference>
<protein>
    <recommendedName>
        <fullName evidence="1">Putative DNA-binding domain-containing protein</fullName>
    </recommendedName>
</protein>